<reference evidence="2 3" key="1">
    <citation type="journal article" date="2016" name="Nat. Commun.">
        <title>Thousands of microbial genomes shed light on interconnected biogeochemical processes in an aquifer system.</title>
        <authorList>
            <person name="Anantharaman K."/>
            <person name="Brown C.T."/>
            <person name="Hug L.A."/>
            <person name="Sharon I."/>
            <person name="Castelle C.J."/>
            <person name="Probst A.J."/>
            <person name="Thomas B.C."/>
            <person name="Singh A."/>
            <person name="Wilkins M.J."/>
            <person name="Karaoz U."/>
            <person name="Brodie E.L."/>
            <person name="Williams K.H."/>
            <person name="Hubbard S.S."/>
            <person name="Banfield J.F."/>
        </authorList>
    </citation>
    <scope>NUCLEOTIDE SEQUENCE [LARGE SCALE GENOMIC DNA]</scope>
</reference>
<dbReference type="STRING" id="1802505.A3D01_04180"/>
<feature type="domain" description="DUF7282" evidence="1">
    <location>
        <begin position="67"/>
        <end position="157"/>
    </location>
</feature>
<gene>
    <name evidence="2" type="ORF">A3D01_04180</name>
</gene>
<protein>
    <recommendedName>
        <fullName evidence="1">DUF7282 domain-containing protein</fullName>
    </recommendedName>
</protein>
<evidence type="ECO:0000313" key="3">
    <source>
        <dbReference type="Proteomes" id="UP000177169"/>
    </source>
</evidence>
<accession>A0A1F7Z082</accession>
<dbReference type="EMBL" id="MGGR01000025">
    <property type="protein sequence ID" value="OGM33016.1"/>
    <property type="molecule type" value="Genomic_DNA"/>
</dbReference>
<organism evidence="2 3">
    <name type="scientific">Candidatus Woesebacteria bacterium RIFCSPHIGHO2_02_FULL_39_13</name>
    <dbReference type="NCBI Taxonomy" id="1802505"/>
    <lineage>
        <taxon>Bacteria</taxon>
        <taxon>Candidatus Woeseibacteriota</taxon>
    </lineage>
</organism>
<dbReference type="AlphaFoldDB" id="A0A1F7Z082"/>
<proteinExistence type="predicted"/>
<dbReference type="Pfam" id="PF23951">
    <property type="entry name" value="DUF7282"/>
    <property type="match status" value="1"/>
</dbReference>
<dbReference type="Proteomes" id="UP000177169">
    <property type="component" value="Unassembled WGS sequence"/>
</dbReference>
<comment type="caution">
    <text evidence="2">The sequence shown here is derived from an EMBL/GenBank/DDBJ whole genome shotgun (WGS) entry which is preliminary data.</text>
</comment>
<sequence length="165" mass="17866">MIKRILIIIILGTLLGLAAFLIQVKRGKINLQNAPAETVPEEQTVIPTPTEEEVLQGKISLNVTSISPGDKIILDSVRLILPGFVVLYKDDGGNTDSIIGISGLLQSGDNIRVEIKLNKKLVNGEKVYLGLHSDDGNAAFDGPRKDIPIMTRGAIPVRKEFIVGF</sequence>
<evidence type="ECO:0000313" key="2">
    <source>
        <dbReference type="EMBL" id="OGM33016.1"/>
    </source>
</evidence>
<evidence type="ECO:0000259" key="1">
    <source>
        <dbReference type="Pfam" id="PF23951"/>
    </source>
</evidence>
<name>A0A1F7Z082_9BACT</name>
<dbReference type="InterPro" id="IPR055706">
    <property type="entry name" value="Slg1/2_DUF7282"/>
</dbReference>